<dbReference type="InterPro" id="IPR029058">
    <property type="entry name" value="AB_hydrolase_fold"/>
</dbReference>
<feature type="domain" description="Dienelactone hydrolase" evidence="1">
    <location>
        <begin position="37"/>
        <end position="210"/>
    </location>
</feature>
<reference evidence="2 3" key="1">
    <citation type="submission" date="2020-08" db="EMBL/GenBank/DDBJ databases">
        <title>Genomic Encyclopedia of Type Strains, Phase IV (KMG-IV): sequencing the most valuable type-strain genomes for metagenomic binning, comparative biology and taxonomic classification.</title>
        <authorList>
            <person name="Goeker M."/>
        </authorList>
    </citation>
    <scope>NUCLEOTIDE SEQUENCE [LARGE SCALE GENOMIC DNA]</scope>
    <source>
        <strain evidence="2 3">DSM 103526</strain>
    </source>
</reference>
<dbReference type="PANTHER" id="PTHR47381">
    <property type="entry name" value="ALPHA/BETA-HYDROLASES SUPERFAMILY PROTEIN"/>
    <property type="match status" value="1"/>
</dbReference>
<organism evidence="2 3">
    <name type="scientific">Anaerosolibacter carboniphilus</name>
    <dbReference type="NCBI Taxonomy" id="1417629"/>
    <lineage>
        <taxon>Bacteria</taxon>
        <taxon>Bacillati</taxon>
        <taxon>Bacillota</taxon>
        <taxon>Clostridia</taxon>
        <taxon>Peptostreptococcales</taxon>
        <taxon>Thermotaleaceae</taxon>
        <taxon>Anaerosolibacter</taxon>
    </lineage>
</organism>
<keyword evidence="3" id="KW-1185">Reference proteome</keyword>
<dbReference type="GO" id="GO:0008236">
    <property type="term" value="F:serine-type peptidase activity"/>
    <property type="evidence" value="ECO:0007669"/>
    <property type="project" value="InterPro"/>
</dbReference>
<dbReference type="InterPro" id="IPR002925">
    <property type="entry name" value="Dienelactn_hydro"/>
</dbReference>
<dbReference type="EMBL" id="JACHEN010000015">
    <property type="protein sequence ID" value="MBB6216568.1"/>
    <property type="molecule type" value="Genomic_DNA"/>
</dbReference>
<protein>
    <recommendedName>
        <fullName evidence="1">Dienelactone hydrolase domain-containing protein</fullName>
    </recommendedName>
</protein>
<dbReference type="SUPFAM" id="SSF53474">
    <property type="entry name" value="alpha/beta-Hydrolases"/>
    <property type="match status" value="1"/>
</dbReference>
<dbReference type="RefSeq" id="WP_184311095.1">
    <property type="nucleotide sequence ID" value="NZ_JACHEN010000015.1"/>
</dbReference>
<evidence type="ECO:0000313" key="2">
    <source>
        <dbReference type="EMBL" id="MBB6216568.1"/>
    </source>
</evidence>
<dbReference type="AlphaFoldDB" id="A0A841KWE6"/>
<dbReference type="Proteomes" id="UP000579281">
    <property type="component" value="Unassembled WGS sequence"/>
</dbReference>
<accession>A0A841KWE6</accession>
<gene>
    <name evidence="2" type="ORF">HNQ80_002670</name>
</gene>
<dbReference type="PANTHER" id="PTHR47381:SF3">
    <property type="entry name" value="ALPHA_BETA-HYDROLASES SUPERFAMILY PROTEIN"/>
    <property type="match status" value="1"/>
</dbReference>
<evidence type="ECO:0000313" key="3">
    <source>
        <dbReference type="Proteomes" id="UP000579281"/>
    </source>
</evidence>
<evidence type="ECO:0000259" key="1">
    <source>
        <dbReference type="Pfam" id="PF01738"/>
    </source>
</evidence>
<dbReference type="GO" id="GO:0006508">
    <property type="term" value="P:proteolysis"/>
    <property type="evidence" value="ECO:0007669"/>
    <property type="project" value="InterPro"/>
</dbReference>
<comment type="caution">
    <text evidence="2">The sequence shown here is derived from an EMBL/GenBank/DDBJ whole genome shotgun (WGS) entry which is preliminary data.</text>
</comment>
<proteinExistence type="predicted"/>
<name>A0A841KWE6_9FIRM</name>
<dbReference type="Gene3D" id="3.40.50.1820">
    <property type="entry name" value="alpha/beta hydrolase"/>
    <property type="match status" value="1"/>
</dbReference>
<sequence length="255" mass="29182">MVWSIFKHENSFITTTREEINGVPCLKLKPNNSKGLLPTVINYHGWHSNKDFKRFESLVIASHGYQVFVPDALHHGDKDPIDHDDPENLGKYLWKIILQSVKESKKFIEQIINNHEADSTRIGIIGDSMGAITAGGVFVYNLDLKCLVGYIGTFAWQEAIKVNHLPPINQGNRELIEYYDPMNNEDKIKDRAILMLNGTDDTSLPINSQRGFFNKMLPLYKQNTSKFELVEVANVNHLITTGMLERAVMWFKEHL</sequence>
<dbReference type="Pfam" id="PF01738">
    <property type="entry name" value="DLH"/>
    <property type="match status" value="1"/>
</dbReference>